<organism evidence="1 2">
    <name type="scientific">Providencia stuartii ATCC 25827</name>
    <dbReference type="NCBI Taxonomy" id="471874"/>
    <lineage>
        <taxon>Bacteria</taxon>
        <taxon>Pseudomonadati</taxon>
        <taxon>Pseudomonadota</taxon>
        <taxon>Gammaproteobacteria</taxon>
        <taxon>Enterobacterales</taxon>
        <taxon>Morganellaceae</taxon>
        <taxon>Providencia</taxon>
    </lineage>
</organism>
<dbReference type="AlphaFoldDB" id="A0AA86Z2Q6"/>
<name>A0AA86Z2Q6_PROST</name>
<evidence type="ECO:0000313" key="2">
    <source>
        <dbReference type="Proteomes" id="UP000004506"/>
    </source>
</evidence>
<evidence type="ECO:0000313" key="1">
    <source>
        <dbReference type="EMBL" id="EDU61239.1"/>
    </source>
</evidence>
<comment type="caution">
    <text evidence="1">The sequence shown here is derived from an EMBL/GenBank/DDBJ whole genome shotgun (WGS) entry which is preliminary data.</text>
</comment>
<reference evidence="2" key="1">
    <citation type="submission" date="2008-04" db="EMBL/GenBank/DDBJ databases">
        <title>Draft genome sequence of Providencia stuartii (ATCC 25827).</title>
        <authorList>
            <person name="Sudarsanam P."/>
            <person name="Ley R."/>
            <person name="Guruge J."/>
            <person name="Turnbaugh P.J."/>
            <person name="Mahowald M."/>
            <person name="Liep D."/>
            <person name="Gordon J."/>
        </authorList>
    </citation>
    <scope>NUCLEOTIDE SEQUENCE [LARGE SCALE GENOMIC DNA]</scope>
    <source>
        <strain evidence="2">ATCC 25827</strain>
    </source>
</reference>
<gene>
    <name evidence="1" type="ORF">PROSTU_00723</name>
</gene>
<proteinExistence type="predicted"/>
<accession>A0AA86Z2Q6</accession>
<sequence>MTIPAKVKVSSASKKTIAPYLLSAGHYWHAQQIFRHDIMKMNFLMWQR</sequence>
<dbReference type="Proteomes" id="UP000004506">
    <property type="component" value="Unassembled WGS sequence"/>
</dbReference>
<reference evidence="1 2" key="3">
    <citation type="submission" date="2008-05" db="EMBL/GenBank/DDBJ databases">
        <authorList>
            <person name="Fulton L."/>
            <person name="Clifton S."/>
            <person name="Fulton B."/>
            <person name="Xu J."/>
            <person name="Minx P."/>
            <person name="Pepin K.H."/>
            <person name="Johnson M."/>
            <person name="Thiruvilangam P."/>
            <person name="Bhonagiri V."/>
            <person name="Nash W.E."/>
            <person name="Mardis E.R."/>
            <person name="Wilson R.K."/>
        </authorList>
    </citation>
    <scope>NUCLEOTIDE SEQUENCE [LARGE SCALE GENOMIC DNA]</scope>
    <source>
        <strain evidence="1 2">ATCC 25827</strain>
    </source>
</reference>
<protein>
    <submittedName>
        <fullName evidence="1">Uncharacterized protein</fullName>
    </submittedName>
</protein>
<dbReference type="EMBL" id="ABJD02000074">
    <property type="protein sequence ID" value="EDU61239.1"/>
    <property type="molecule type" value="Genomic_DNA"/>
</dbReference>
<reference evidence="2" key="2">
    <citation type="submission" date="2008-04" db="EMBL/GenBank/DDBJ databases">
        <title>Draft genome sequence of Providencia stuartii(ATCC 25827).</title>
        <authorList>
            <person name="Sudarsanam P."/>
            <person name="Ley R."/>
            <person name="Guruge J."/>
            <person name="Turnbaugh P.J."/>
            <person name="Mahowald M."/>
            <person name="Liep D."/>
            <person name="Gordon J."/>
        </authorList>
    </citation>
    <scope>NUCLEOTIDE SEQUENCE [LARGE SCALE GENOMIC DNA]</scope>
    <source>
        <strain evidence="2">ATCC 25827</strain>
    </source>
</reference>